<protein>
    <submittedName>
        <fullName evidence="2">Uncharacterized protein</fullName>
    </submittedName>
</protein>
<reference evidence="2" key="1">
    <citation type="journal article" date="2023" name="IMA Fungus">
        <title>Comparative genomic study of the Penicillium genus elucidates a diverse pangenome and 15 lateral gene transfer events.</title>
        <authorList>
            <person name="Petersen C."/>
            <person name="Sorensen T."/>
            <person name="Nielsen M.R."/>
            <person name="Sondergaard T.E."/>
            <person name="Sorensen J.L."/>
            <person name="Fitzpatrick D.A."/>
            <person name="Frisvad J.C."/>
            <person name="Nielsen K.L."/>
        </authorList>
    </citation>
    <scope>NUCLEOTIDE SEQUENCE</scope>
    <source>
        <strain evidence="2">IBT 15450</strain>
    </source>
</reference>
<name>A0AAD6IDU2_PENCN</name>
<evidence type="ECO:0000256" key="1">
    <source>
        <dbReference type="SAM" id="MobiDB-lite"/>
    </source>
</evidence>
<evidence type="ECO:0000313" key="2">
    <source>
        <dbReference type="EMBL" id="KAJ6043791.1"/>
    </source>
</evidence>
<feature type="compositionally biased region" description="Basic and acidic residues" evidence="1">
    <location>
        <begin position="501"/>
        <end position="524"/>
    </location>
</feature>
<reference evidence="2" key="2">
    <citation type="submission" date="2023-01" db="EMBL/GenBank/DDBJ databases">
        <authorList>
            <person name="Petersen C."/>
        </authorList>
    </citation>
    <scope>NUCLEOTIDE SEQUENCE</scope>
    <source>
        <strain evidence="2">IBT 15450</strain>
    </source>
</reference>
<accession>A0AAD6IDU2</accession>
<dbReference type="EMBL" id="JAQJZL010000004">
    <property type="protein sequence ID" value="KAJ6043791.1"/>
    <property type="molecule type" value="Genomic_DNA"/>
</dbReference>
<keyword evidence="3" id="KW-1185">Reference proteome</keyword>
<proteinExistence type="predicted"/>
<comment type="caution">
    <text evidence="2">The sequence shown here is derived from an EMBL/GenBank/DDBJ whole genome shotgun (WGS) entry which is preliminary data.</text>
</comment>
<dbReference type="AlphaFoldDB" id="A0AAD6IDU2"/>
<sequence length="532" mass="59497">MSVKRPRLVSPVRYNCLPIPETDIDTSFPHQQILSPRLISRTDSQVWGLPESAEIRAVHALETTPENERLVRTHHPALRQHDPVYVSHSQYGPEVWLVMGGCEDIKAGGRPLHPYLEDRLDLHPFGQVLTPRSPWREEYLFKEGINPRKLLAPEKIDSLRELFPAAVGARISVSGFLVVLFKSLHDIQAVYERDWIMEVGGLRTVYDEYRLGVSADTVTSSMKVCEKPESLHGQGCLGLRIRMTDGKEAITTVTHGFVRNPHRSRMTMMFSEWILRAKSALLGFRRPPPQSDTCAIGVVRSSNKNSPIGKEVWLATEKKRIGVISYTFDDPSPVLPFPAGYRHDLSLIMDDNLPQLVSPPGYPAVSGWASYSAALAGSDVYVTRMNTVVGKWLLLEGTVDPNAIRNATVIGTQYLWDRSAYSQTVSLLWKTKEPFTPADGWSGSVLCLGRPTDESSQAVVFQNFQVPCTTLVDPESGRSHEAIVKGGFLLPESIRSSKIVTSKDQHRGRDSDTYPRRSREHAGSDRQVFSAF</sequence>
<organism evidence="2 3">
    <name type="scientific">Penicillium canescens</name>
    <dbReference type="NCBI Taxonomy" id="5083"/>
    <lineage>
        <taxon>Eukaryota</taxon>
        <taxon>Fungi</taxon>
        <taxon>Dikarya</taxon>
        <taxon>Ascomycota</taxon>
        <taxon>Pezizomycotina</taxon>
        <taxon>Eurotiomycetes</taxon>
        <taxon>Eurotiomycetidae</taxon>
        <taxon>Eurotiales</taxon>
        <taxon>Aspergillaceae</taxon>
        <taxon>Penicillium</taxon>
    </lineage>
</organism>
<feature type="region of interest" description="Disordered" evidence="1">
    <location>
        <begin position="499"/>
        <end position="532"/>
    </location>
</feature>
<evidence type="ECO:0000313" key="3">
    <source>
        <dbReference type="Proteomes" id="UP001219568"/>
    </source>
</evidence>
<dbReference type="Proteomes" id="UP001219568">
    <property type="component" value="Unassembled WGS sequence"/>
</dbReference>
<gene>
    <name evidence="2" type="ORF">N7460_005146</name>
</gene>